<dbReference type="InterPro" id="IPR002104">
    <property type="entry name" value="Integrase_catalytic"/>
</dbReference>
<dbReference type="PANTHER" id="PTHR30349">
    <property type="entry name" value="PHAGE INTEGRASE-RELATED"/>
    <property type="match status" value="1"/>
</dbReference>
<dbReference type="OrthoDB" id="9801717at2"/>
<gene>
    <name evidence="9" type="primary">xerC</name>
    <name evidence="13" type="ORF">GA0070560_111149</name>
</gene>
<proteinExistence type="inferred from homology"/>
<accession>A0A1C5IHQ6</accession>
<dbReference type="Gene3D" id="1.10.150.130">
    <property type="match status" value="1"/>
</dbReference>
<dbReference type="Pfam" id="PF00589">
    <property type="entry name" value="Phage_integrase"/>
    <property type="match status" value="1"/>
</dbReference>
<dbReference type="GO" id="GO:0006313">
    <property type="term" value="P:DNA transposition"/>
    <property type="evidence" value="ECO:0007669"/>
    <property type="project" value="UniProtKB-UniRule"/>
</dbReference>
<feature type="domain" description="Core-binding (CB)" evidence="12">
    <location>
        <begin position="17"/>
        <end position="103"/>
    </location>
</feature>
<dbReference type="GO" id="GO:0009037">
    <property type="term" value="F:tyrosine-based site-specific recombinase activity"/>
    <property type="evidence" value="ECO:0007669"/>
    <property type="project" value="UniProtKB-UniRule"/>
</dbReference>
<dbReference type="PANTHER" id="PTHR30349:SF77">
    <property type="entry name" value="TYROSINE RECOMBINASE XERC"/>
    <property type="match status" value="1"/>
</dbReference>
<dbReference type="InterPro" id="IPR013762">
    <property type="entry name" value="Integrase-like_cat_sf"/>
</dbReference>
<organism evidence="13 14">
    <name type="scientific">Micromonospora halophytica</name>
    <dbReference type="NCBI Taxonomy" id="47864"/>
    <lineage>
        <taxon>Bacteria</taxon>
        <taxon>Bacillati</taxon>
        <taxon>Actinomycetota</taxon>
        <taxon>Actinomycetes</taxon>
        <taxon>Micromonosporales</taxon>
        <taxon>Micromonosporaceae</taxon>
        <taxon>Micromonospora</taxon>
    </lineage>
</organism>
<dbReference type="InterPro" id="IPR004107">
    <property type="entry name" value="Integrase_SAM-like_N"/>
</dbReference>
<keyword evidence="14" id="KW-1185">Reference proteome</keyword>
<evidence type="ECO:0000256" key="5">
    <source>
        <dbReference type="ARBA" id="ARBA00022908"/>
    </source>
</evidence>
<evidence type="ECO:0000256" key="8">
    <source>
        <dbReference type="ARBA" id="ARBA00023306"/>
    </source>
</evidence>
<dbReference type="CDD" id="cd00798">
    <property type="entry name" value="INT_XerDC_C"/>
    <property type="match status" value="1"/>
</dbReference>
<keyword evidence="6 9" id="KW-0238">DNA-binding</keyword>
<dbReference type="AlphaFoldDB" id="A0A1C5IHQ6"/>
<dbReference type="InterPro" id="IPR050090">
    <property type="entry name" value="Tyrosine_recombinase_XerCD"/>
</dbReference>
<evidence type="ECO:0000256" key="7">
    <source>
        <dbReference type="ARBA" id="ARBA00023172"/>
    </source>
</evidence>
<evidence type="ECO:0000256" key="4">
    <source>
        <dbReference type="ARBA" id="ARBA00022829"/>
    </source>
</evidence>
<evidence type="ECO:0000259" key="11">
    <source>
        <dbReference type="PROSITE" id="PS51898"/>
    </source>
</evidence>
<keyword evidence="5 9" id="KW-0229">DNA integration</keyword>
<protein>
    <recommendedName>
        <fullName evidence="9">Tyrosine recombinase XerC</fullName>
    </recommendedName>
</protein>
<feature type="active site" evidence="9">
    <location>
        <position position="219"/>
    </location>
</feature>
<feature type="active site" evidence="9">
    <location>
        <position position="339"/>
    </location>
</feature>
<dbReference type="InterPro" id="IPR010998">
    <property type="entry name" value="Integrase_recombinase_N"/>
</dbReference>
<feature type="compositionally biased region" description="Low complexity" evidence="10">
    <location>
        <begin position="146"/>
        <end position="166"/>
    </location>
</feature>
<dbReference type="InterPro" id="IPR011010">
    <property type="entry name" value="DNA_brk_join_enz"/>
</dbReference>
<keyword evidence="8 9" id="KW-0131">Cell cycle</keyword>
<keyword evidence="3 9" id="KW-0132">Cell division</keyword>
<sequence>MTGGGRDTRARHAALPPAMREAVDDFADHLARVRNRSTHTVRAYAADVVSLLDHAARAGYAEPAGVDLTVVRSWLAKQRTMGAARTSLARRAAAARSFSAWAHRSGVLATDVAAALASPRAHRELPTVLRADQAAALVEAPARPVGVPARPVDASTGPVEASARPVEAPPPVEASAVEASARPVAGSRTSTPPSADGLDEAVRLRDRVLLELLYGTGVRVSEACGLDVADIDHGRRVVRVLGKGGRERSVPYGVPAQRAIDDWLRSGRPALAGPGSGDALLLGAKGGRLNPTTARRVVRGYADDLGLPRVSPHGLRHSAATHLLEGGADLRAVQELLGHSSLGSTQIYTHVSVERLRAAYRQAHPRA</sequence>
<dbReference type="PROSITE" id="PS51900">
    <property type="entry name" value="CB"/>
    <property type="match status" value="1"/>
</dbReference>
<name>A0A1C5IHQ6_9ACTN</name>
<dbReference type="Proteomes" id="UP000199408">
    <property type="component" value="Unassembled WGS sequence"/>
</dbReference>
<evidence type="ECO:0000256" key="1">
    <source>
        <dbReference type="ARBA" id="ARBA00004496"/>
    </source>
</evidence>
<dbReference type="STRING" id="47864.GA0070560_111149"/>
<feature type="active site" description="O-(3'-phospho-DNA)-tyrosine intermediate" evidence="9">
    <location>
        <position position="348"/>
    </location>
</feature>
<comment type="similarity">
    <text evidence="9">Belongs to the 'phage' integrase family. XerC subfamily.</text>
</comment>
<keyword evidence="2 9" id="KW-0963">Cytoplasm</keyword>
<dbReference type="PROSITE" id="PS51898">
    <property type="entry name" value="TYR_RECOMBINASE"/>
    <property type="match status" value="1"/>
</dbReference>
<dbReference type="InterPro" id="IPR023009">
    <property type="entry name" value="Tyrosine_recombinase_XerC/XerD"/>
</dbReference>
<feature type="active site" evidence="9">
    <location>
        <position position="316"/>
    </location>
</feature>
<evidence type="ECO:0000259" key="12">
    <source>
        <dbReference type="PROSITE" id="PS51900"/>
    </source>
</evidence>
<evidence type="ECO:0000256" key="6">
    <source>
        <dbReference type="ARBA" id="ARBA00023125"/>
    </source>
</evidence>
<dbReference type="GO" id="GO:0051301">
    <property type="term" value="P:cell division"/>
    <property type="evidence" value="ECO:0007669"/>
    <property type="project" value="UniProtKB-KW"/>
</dbReference>
<dbReference type="RefSeq" id="WP_091298135.1">
    <property type="nucleotide sequence ID" value="NZ_FMDN01000011.1"/>
</dbReference>
<feature type="region of interest" description="Disordered" evidence="10">
    <location>
        <begin position="146"/>
        <end position="198"/>
    </location>
</feature>
<comment type="subcellular location">
    <subcellularLocation>
        <location evidence="1 9">Cytoplasm</location>
    </subcellularLocation>
</comment>
<dbReference type="Gene3D" id="1.10.443.10">
    <property type="entry name" value="Intergrase catalytic core"/>
    <property type="match status" value="1"/>
</dbReference>
<reference evidence="14" key="1">
    <citation type="submission" date="2016-06" db="EMBL/GenBank/DDBJ databases">
        <authorList>
            <person name="Varghese N."/>
        </authorList>
    </citation>
    <scope>NUCLEOTIDE SEQUENCE [LARGE SCALE GENOMIC DNA]</scope>
    <source>
        <strain evidence="14">DSM 43171</strain>
    </source>
</reference>
<dbReference type="GO" id="GO:0005737">
    <property type="term" value="C:cytoplasm"/>
    <property type="evidence" value="ECO:0007669"/>
    <property type="project" value="UniProtKB-SubCell"/>
</dbReference>
<dbReference type="InterPro" id="IPR044068">
    <property type="entry name" value="CB"/>
</dbReference>
<dbReference type="HAMAP" id="MF_01808">
    <property type="entry name" value="Recomb_XerC_XerD"/>
    <property type="match status" value="1"/>
</dbReference>
<dbReference type="Pfam" id="PF02899">
    <property type="entry name" value="Phage_int_SAM_1"/>
    <property type="match status" value="1"/>
</dbReference>
<evidence type="ECO:0000313" key="13">
    <source>
        <dbReference type="EMBL" id="SCG57887.1"/>
    </source>
</evidence>
<evidence type="ECO:0000256" key="9">
    <source>
        <dbReference type="HAMAP-Rule" id="MF_01808"/>
    </source>
</evidence>
<dbReference type="GO" id="GO:0007059">
    <property type="term" value="P:chromosome segregation"/>
    <property type="evidence" value="ECO:0007669"/>
    <property type="project" value="UniProtKB-UniRule"/>
</dbReference>
<evidence type="ECO:0000256" key="3">
    <source>
        <dbReference type="ARBA" id="ARBA00022618"/>
    </source>
</evidence>
<keyword evidence="7 9" id="KW-0233">DNA recombination</keyword>
<evidence type="ECO:0000313" key="14">
    <source>
        <dbReference type="Proteomes" id="UP000199408"/>
    </source>
</evidence>
<comment type="subunit">
    <text evidence="9">Forms a cyclic heterotetrameric complex composed of two molecules of XerC and two molecules of XerD.</text>
</comment>
<feature type="active site" evidence="9">
    <location>
        <position position="243"/>
    </location>
</feature>
<dbReference type="SUPFAM" id="SSF56349">
    <property type="entry name" value="DNA breaking-rejoining enzymes"/>
    <property type="match status" value="1"/>
</dbReference>
<keyword evidence="4 9" id="KW-0159">Chromosome partition</keyword>
<feature type="active site" evidence="9">
    <location>
        <position position="313"/>
    </location>
</feature>
<dbReference type="SUPFAM" id="SSF47823">
    <property type="entry name" value="lambda integrase-like, N-terminal domain"/>
    <property type="match status" value="1"/>
</dbReference>
<dbReference type="EMBL" id="FMDN01000011">
    <property type="protein sequence ID" value="SCG57887.1"/>
    <property type="molecule type" value="Genomic_DNA"/>
</dbReference>
<feature type="compositionally biased region" description="Low complexity" evidence="10">
    <location>
        <begin position="173"/>
        <end position="185"/>
    </location>
</feature>
<comment type="function">
    <text evidence="9">Site-specific tyrosine recombinase, which acts by catalyzing the cutting and rejoining of the recombining DNA molecules. The XerC-XerD complex is essential to convert dimers of the bacterial chromosome into monomers to permit their segregation at cell division. It also contributes to the segregational stability of plasmids.</text>
</comment>
<dbReference type="GO" id="GO:0003677">
    <property type="term" value="F:DNA binding"/>
    <property type="evidence" value="ECO:0007669"/>
    <property type="project" value="UniProtKB-UniRule"/>
</dbReference>
<evidence type="ECO:0000256" key="2">
    <source>
        <dbReference type="ARBA" id="ARBA00022490"/>
    </source>
</evidence>
<feature type="domain" description="Tyr recombinase" evidence="11">
    <location>
        <begin position="181"/>
        <end position="361"/>
    </location>
</feature>
<evidence type="ECO:0000256" key="10">
    <source>
        <dbReference type="SAM" id="MobiDB-lite"/>
    </source>
</evidence>